<sequence length="71" mass="7620">MSRALTLALVQLEVELLAALRALEERDEKAVEAFLVAAHISLLELKDTLLIKGLLVEEEDGPKGALPVDGA</sequence>
<keyword evidence="2" id="KW-1185">Reference proteome</keyword>
<dbReference type="RefSeq" id="WP_039457888.1">
    <property type="nucleotide sequence ID" value="NZ_FNBC01000035.1"/>
</dbReference>
<evidence type="ECO:0000313" key="1">
    <source>
        <dbReference type="EMBL" id="SDF25065.1"/>
    </source>
</evidence>
<protein>
    <submittedName>
        <fullName evidence="1">Uncharacterized protein</fullName>
    </submittedName>
</protein>
<gene>
    <name evidence="1" type="ORF">SAMN04488243_13512</name>
</gene>
<proteinExistence type="predicted"/>
<dbReference type="EMBL" id="FNBC01000035">
    <property type="protein sequence ID" value="SDF25065.1"/>
    <property type="molecule type" value="Genomic_DNA"/>
</dbReference>
<organism evidence="1 2">
    <name type="scientific">Thermus arciformis</name>
    <dbReference type="NCBI Taxonomy" id="482827"/>
    <lineage>
        <taxon>Bacteria</taxon>
        <taxon>Thermotogati</taxon>
        <taxon>Deinococcota</taxon>
        <taxon>Deinococci</taxon>
        <taxon>Thermales</taxon>
        <taxon>Thermaceae</taxon>
        <taxon>Thermus</taxon>
    </lineage>
</organism>
<dbReference type="Proteomes" id="UP000199446">
    <property type="component" value="Unassembled WGS sequence"/>
</dbReference>
<dbReference type="STRING" id="482827.SAMN04488243_13512"/>
<accession>A0A1G7JJM4</accession>
<evidence type="ECO:0000313" key="2">
    <source>
        <dbReference type="Proteomes" id="UP000199446"/>
    </source>
</evidence>
<dbReference type="AlphaFoldDB" id="A0A1G7JJM4"/>
<reference evidence="2" key="1">
    <citation type="submission" date="2016-10" db="EMBL/GenBank/DDBJ databases">
        <authorList>
            <person name="Varghese N."/>
            <person name="Submissions S."/>
        </authorList>
    </citation>
    <scope>NUCLEOTIDE SEQUENCE [LARGE SCALE GENOMIC DNA]</scope>
    <source>
        <strain evidence="2">CGMCC 1.6992</strain>
    </source>
</reference>
<name>A0A1G7JJM4_9DEIN</name>
<dbReference type="OrthoDB" id="33414at2"/>